<reference evidence="2" key="1">
    <citation type="submission" date="2018-06" db="EMBL/GenBank/DDBJ databases">
        <authorList>
            <person name="Lum Nde A."/>
            <person name="Hugo C."/>
        </authorList>
    </citation>
    <scope>NUCLEOTIDE SEQUENCE [LARGE SCALE GENOMIC DNA]</scope>
    <source>
        <strain evidence="2">1_F178</strain>
    </source>
</reference>
<evidence type="ECO:0000313" key="2">
    <source>
        <dbReference type="Proteomes" id="UP000256686"/>
    </source>
</evidence>
<keyword evidence="2" id="KW-1185">Reference proteome</keyword>
<gene>
    <name evidence="1" type="ORF">DRF65_27865</name>
</gene>
<dbReference type="RefSeq" id="WP_115973972.1">
    <property type="nucleotide sequence ID" value="NZ_QNVT01000053.1"/>
</dbReference>
<protein>
    <submittedName>
        <fullName evidence="1">Uncharacterized protein</fullName>
    </submittedName>
</protein>
<dbReference type="EMBL" id="QNVT01000053">
    <property type="protein sequence ID" value="REC59079.1"/>
    <property type="molecule type" value="Genomic_DNA"/>
</dbReference>
<dbReference type="AlphaFoldDB" id="A0A3D9C035"/>
<organism evidence="1 2">
    <name type="scientific">Chryseobacterium pennae</name>
    <dbReference type="NCBI Taxonomy" id="2258962"/>
    <lineage>
        <taxon>Bacteria</taxon>
        <taxon>Pseudomonadati</taxon>
        <taxon>Bacteroidota</taxon>
        <taxon>Flavobacteriia</taxon>
        <taxon>Flavobacteriales</taxon>
        <taxon>Weeksellaceae</taxon>
        <taxon>Chryseobacterium group</taxon>
        <taxon>Chryseobacterium</taxon>
    </lineage>
</organism>
<sequence length="200" mass="24001">MDKSLDLFRYNEEMISIKDMENDLNISQMKWDDIFKYFLINTSYVYFLGFKRWIEDENFINTMNSISDRILVNIGNDSRIILCKLKVSTLINRSLLNRMFYYYEFPTLVFIKNIEQEQEIINYTEKLPLGDIPLTNLSYLYIVSKESQPDVLWLRKSSNMDFPWETMRSTLALKEELTRPWYKKLLNSLGFDGDIKINKD</sequence>
<dbReference type="Proteomes" id="UP000256686">
    <property type="component" value="Unassembled WGS sequence"/>
</dbReference>
<evidence type="ECO:0000313" key="1">
    <source>
        <dbReference type="EMBL" id="REC59079.1"/>
    </source>
</evidence>
<accession>A0A3D9C035</accession>
<proteinExistence type="predicted"/>
<comment type="caution">
    <text evidence="1">The sequence shown here is derived from an EMBL/GenBank/DDBJ whole genome shotgun (WGS) entry which is preliminary data.</text>
</comment>
<name>A0A3D9C035_9FLAO</name>